<dbReference type="EMBL" id="BGZK01001983">
    <property type="protein sequence ID" value="GBP89210.1"/>
    <property type="molecule type" value="Genomic_DNA"/>
</dbReference>
<comment type="caution">
    <text evidence="1">The sequence shown here is derived from an EMBL/GenBank/DDBJ whole genome shotgun (WGS) entry which is preliminary data.</text>
</comment>
<name>A0A4C1ZMT0_EUMVA</name>
<keyword evidence="2" id="KW-1185">Reference proteome</keyword>
<dbReference type="Proteomes" id="UP000299102">
    <property type="component" value="Unassembled WGS sequence"/>
</dbReference>
<accession>A0A4C1ZMT0</accession>
<sequence>MFQKVQAFRPQVWPHEHRIQSLTVILNGHAANPNFVLAFDPRRGNVSDFDPSRAFDSNADLTLGFDSDSVLDFSSGPDSLLSIP</sequence>
<gene>
    <name evidence="1" type="ORF">EVAR_39998_1</name>
</gene>
<reference evidence="1 2" key="1">
    <citation type="journal article" date="2019" name="Commun. Biol.">
        <title>The bagworm genome reveals a unique fibroin gene that provides high tensile strength.</title>
        <authorList>
            <person name="Kono N."/>
            <person name="Nakamura H."/>
            <person name="Ohtoshi R."/>
            <person name="Tomita M."/>
            <person name="Numata K."/>
            <person name="Arakawa K."/>
        </authorList>
    </citation>
    <scope>NUCLEOTIDE SEQUENCE [LARGE SCALE GENOMIC DNA]</scope>
</reference>
<proteinExistence type="predicted"/>
<evidence type="ECO:0000313" key="1">
    <source>
        <dbReference type="EMBL" id="GBP89210.1"/>
    </source>
</evidence>
<evidence type="ECO:0000313" key="2">
    <source>
        <dbReference type="Proteomes" id="UP000299102"/>
    </source>
</evidence>
<dbReference type="AlphaFoldDB" id="A0A4C1ZMT0"/>
<organism evidence="1 2">
    <name type="scientific">Eumeta variegata</name>
    <name type="common">Bagworm moth</name>
    <name type="synonym">Eumeta japonica</name>
    <dbReference type="NCBI Taxonomy" id="151549"/>
    <lineage>
        <taxon>Eukaryota</taxon>
        <taxon>Metazoa</taxon>
        <taxon>Ecdysozoa</taxon>
        <taxon>Arthropoda</taxon>
        <taxon>Hexapoda</taxon>
        <taxon>Insecta</taxon>
        <taxon>Pterygota</taxon>
        <taxon>Neoptera</taxon>
        <taxon>Endopterygota</taxon>
        <taxon>Lepidoptera</taxon>
        <taxon>Glossata</taxon>
        <taxon>Ditrysia</taxon>
        <taxon>Tineoidea</taxon>
        <taxon>Psychidae</taxon>
        <taxon>Oiketicinae</taxon>
        <taxon>Eumeta</taxon>
    </lineage>
</organism>
<protein>
    <submittedName>
        <fullName evidence="1">Uncharacterized protein</fullName>
    </submittedName>
</protein>